<feature type="region of interest" description="Disordered" evidence="1">
    <location>
        <begin position="425"/>
        <end position="455"/>
    </location>
</feature>
<name>A0ABT6JGJ3_9GAMM</name>
<dbReference type="EMBL" id="JARXRN010000016">
    <property type="protein sequence ID" value="MDH5829590.1"/>
    <property type="molecule type" value="Genomic_DNA"/>
</dbReference>
<feature type="domain" description="PHB de-polymerase C-terminal" evidence="2">
    <location>
        <begin position="212"/>
        <end position="412"/>
    </location>
</feature>
<feature type="compositionally biased region" description="Basic residues" evidence="1">
    <location>
        <begin position="439"/>
        <end position="455"/>
    </location>
</feature>
<sequence>MLLYQFHELARSWMAPLTYWADANARAFSAPGSWLSSTPGAERIAAANELLYRVGKDYEKPAFDIHSIEWEGEVYPVVEKTVLATPFCNLVRFKRYTDDAGTISEMRGQPSVLIVAPLSGHHATLLRDTVRTMLRDHKVYITDWIDARMVPRSAGTFTLDDYVHTIEDFIRHIGASELHVMSVCQPTVPVLAAVSLMAARGEAVPRSLVMMGGPIDTRESPTSVNNLATQKPLWWFEHNVIHPVPQNYPGAGRRVYPGFLQHTGFVAMNPERHFMSHWDFYQNLLKGDLDDAESHRRFYDEYNAVLDMPAEYYLDTIRVVFQEHLLPRGLWDVGDERVTPSAIRGTALLTIEGELDDISGLGQTRAAHALCTGIDADRHHHLTVKGAGHYGIFSGRRWREQVYPKVRDFIAANVADGRPAAAARKRAAAAVKTPAPKRAAPRRAAKPTARRQPRR</sequence>
<keyword evidence="4" id="KW-1185">Reference proteome</keyword>
<evidence type="ECO:0000313" key="4">
    <source>
        <dbReference type="Proteomes" id="UP001156831"/>
    </source>
</evidence>
<comment type="caution">
    <text evidence="3">The sequence shown here is derived from an EMBL/GenBank/DDBJ whole genome shotgun (WGS) entry which is preliminary data.</text>
</comment>
<dbReference type="InterPro" id="IPR009656">
    <property type="entry name" value="PHB_depo_C"/>
</dbReference>
<protein>
    <submittedName>
        <fullName evidence="3">Polyhydroxyalkanoate depolymerase</fullName>
    </submittedName>
</protein>
<dbReference type="PANTHER" id="PTHR36837">
    <property type="entry name" value="POLY(3-HYDROXYALKANOATE) POLYMERASE SUBUNIT PHAC"/>
    <property type="match status" value="1"/>
</dbReference>
<dbReference type="InterPro" id="IPR029058">
    <property type="entry name" value="AB_hydrolase_fold"/>
</dbReference>
<gene>
    <name evidence="3" type="primary">phaZ</name>
    <name evidence="3" type="ORF">QFW80_03525</name>
</gene>
<feature type="compositionally biased region" description="Low complexity" evidence="1">
    <location>
        <begin position="425"/>
        <end position="438"/>
    </location>
</feature>
<dbReference type="NCBIfam" id="TIGR01849">
    <property type="entry name" value="PHB_depoly_PhaZ"/>
    <property type="match status" value="1"/>
</dbReference>
<proteinExistence type="predicted"/>
<dbReference type="RefSeq" id="WP_280599950.1">
    <property type="nucleotide sequence ID" value="NZ_JARXRN010000016.1"/>
</dbReference>
<dbReference type="SUPFAM" id="SSF53474">
    <property type="entry name" value="alpha/beta-Hydrolases"/>
    <property type="match status" value="1"/>
</dbReference>
<dbReference type="InterPro" id="IPR010915">
    <property type="entry name" value="PHB_depoly_PhaZ"/>
</dbReference>
<reference evidence="3 4" key="1">
    <citation type="submission" date="2023-04" db="EMBL/GenBank/DDBJ databases">
        <title>Luteimonas sp. M1R5S18.</title>
        <authorList>
            <person name="Sun J.-Q."/>
        </authorList>
    </citation>
    <scope>NUCLEOTIDE SEQUENCE [LARGE SCALE GENOMIC DNA]</scope>
    <source>
        <strain evidence="3 4">M1R5S18</strain>
    </source>
</reference>
<organism evidence="3 4">
    <name type="scientific">Luteimonas rhizosphaericola</name>
    <dbReference type="NCBI Taxonomy" id="3042024"/>
    <lineage>
        <taxon>Bacteria</taxon>
        <taxon>Pseudomonadati</taxon>
        <taxon>Pseudomonadota</taxon>
        <taxon>Gammaproteobacteria</taxon>
        <taxon>Lysobacterales</taxon>
        <taxon>Lysobacteraceae</taxon>
        <taxon>Luteimonas</taxon>
    </lineage>
</organism>
<dbReference type="PIRSF" id="PIRSF020818">
    <property type="entry name" value="PHB_depoly_PhaZ"/>
    <property type="match status" value="1"/>
</dbReference>
<dbReference type="Proteomes" id="UP001156831">
    <property type="component" value="Unassembled WGS sequence"/>
</dbReference>
<dbReference type="InterPro" id="IPR051321">
    <property type="entry name" value="PHA/PHB_synthase"/>
</dbReference>
<dbReference type="PANTHER" id="PTHR36837:SF4">
    <property type="entry name" value="BLR0908 PROTEIN"/>
    <property type="match status" value="1"/>
</dbReference>
<evidence type="ECO:0000256" key="1">
    <source>
        <dbReference type="SAM" id="MobiDB-lite"/>
    </source>
</evidence>
<evidence type="ECO:0000259" key="2">
    <source>
        <dbReference type="Pfam" id="PF06850"/>
    </source>
</evidence>
<accession>A0ABT6JGJ3</accession>
<dbReference type="Pfam" id="PF06850">
    <property type="entry name" value="PHB_depo_C"/>
    <property type="match status" value="1"/>
</dbReference>
<evidence type="ECO:0000313" key="3">
    <source>
        <dbReference type="EMBL" id="MDH5829590.1"/>
    </source>
</evidence>
<dbReference type="Gene3D" id="3.40.50.1820">
    <property type="entry name" value="alpha/beta hydrolase"/>
    <property type="match status" value="1"/>
</dbReference>